<dbReference type="InterPro" id="IPR018222">
    <property type="entry name" value="Nuclear_transport_factor_2_euk"/>
</dbReference>
<comment type="subcellular location">
    <subcellularLocation>
        <location evidence="4">Cytoplasm</location>
    </subcellularLocation>
    <subcellularLocation>
        <location evidence="4">Nucleus</location>
    </subcellularLocation>
</comment>
<dbReference type="PANTHER" id="PTHR12612">
    <property type="entry name" value="NUCLEAR TRANSPORT FACTOR 2"/>
    <property type="match status" value="1"/>
</dbReference>
<keyword evidence="7" id="KW-1185">Reference proteome</keyword>
<evidence type="ECO:0000259" key="5">
    <source>
        <dbReference type="PROSITE" id="PS50177"/>
    </source>
</evidence>
<dbReference type="Gene3D" id="3.10.450.50">
    <property type="match status" value="1"/>
</dbReference>
<dbReference type="GO" id="GO:0005635">
    <property type="term" value="C:nuclear envelope"/>
    <property type="evidence" value="ECO:0007669"/>
    <property type="project" value="UniProtKB-ARBA"/>
</dbReference>
<proteinExistence type="predicted"/>
<dbReference type="AlphaFoldDB" id="A0AAE0LPG4"/>
<dbReference type="GeneID" id="87841497"/>
<dbReference type="PROSITE" id="PS50177">
    <property type="entry name" value="NTF2_DOMAIN"/>
    <property type="match status" value="1"/>
</dbReference>
<dbReference type="CDD" id="cd00780">
    <property type="entry name" value="NTF2"/>
    <property type="match status" value="1"/>
</dbReference>
<dbReference type="InterPro" id="IPR045875">
    <property type="entry name" value="NTF2"/>
</dbReference>
<dbReference type="InterPro" id="IPR032710">
    <property type="entry name" value="NTF2-like_dom_sf"/>
</dbReference>
<dbReference type="GO" id="GO:0051028">
    <property type="term" value="P:mRNA transport"/>
    <property type="evidence" value="ECO:0007669"/>
    <property type="project" value="UniProtKB-UniRule"/>
</dbReference>
<comment type="caution">
    <text evidence="6">The sequence shown here is derived from an EMBL/GenBank/DDBJ whole genome shotgun (WGS) entry which is preliminary data.</text>
</comment>
<sequence>MADFQGIAKQFVDHYYSTFDANRAQLAGLYRDNSMLTFESAQSLGTNAIAEKLTSLPFQKVIHKISTLDAQPTATGGIIILVTGQLLVDDGEHPLSYTQTFHLTQDPAGAWFVFNDLFKLIMG</sequence>
<keyword evidence="1 4" id="KW-0963">Cytoplasm</keyword>
<evidence type="ECO:0000256" key="1">
    <source>
        <dbReference type="ARBA" id="ARBA00022490"/>
    </source>
</evidence>
<feature type="domain" description="NTF2" evidence="5">
    <location>
        <begin position="7"/>
        <end position="120"/>
    </location>
</feature>
<dbReference type="GO" id="GO:0006606">
    <property type="term" value="P:protein import into nucleus"/>
    <property type="evidence" value="ECO:0007669"/>
    <property type="project" value="UniProtKB-ARBA"/>
</dbReference>
<comment type="function">
    <text evidence="4">Has a role in nuclear-cytoplasmic transport of proteins and mRNAs.</text>
</comment>
<evidence type="ECO:0000313" key="7">
    <source>
        <dbReference type="Proteomes" id="UP001278766"/>
    </source>
</evidence>
<keyword evidence="4" id="KW-0653">Protein transport</keyword>
<organism evidence="6 7">
    <name type="scientific">Chaetomium fimeti</name>
    <dbReference type="NCBI Taxonomy" id="1854472"/>
    <lineage>
        <taxon>Eukaryota</taxon>
        <taxon>Fungi</taxon>
        <taxon>Dikarya</taxon>
        <taxon>Ascomycota</taxon>
        <taxon>Pezizomycotina</taxon>
        <taxon>Sordariomycetes</taxon>
        <taxon>Sordariomycetidae</taxon>
        <taxon>Sordariales</taxon>
        <taxon>Chaetomiaceae</taxon>
        <taxon>Chaetomium</taxon>
    </lineage>
</organism>
<evidence type="ECO:0000256" key="3">
    <source>
        <dbReference type="ARBA" id="ARBA00053082"/>
    </source>
</evidence>
<evidence type="ECO:0000313" key="6">
    <source>
        <dbReference type="EMBL" id="KAK3292577.1"/>
    </source>
</evidence>
<keyword evidence="4" id="KW-0539">Nucleus</keyword>
<dbReference type="GO" id="GO:0005737">
    <property type="term" value="C:cytoplasm"/>
    <property type="evidence" value="ECO:0007669"/>
    <property type="project" value="UniProtKB-SubCell"/>
</dbReference>
<dbReference type="EMBL" id="JAUEPN010000007">
    <property type="protein sequence ID" value="KAK3292577.1"/>
    <property type="molecule type" value="Genomic_DNA"/>
</dbReference>
<dbReference type="InterPro" id="IPR002075">
    <property type="entry name" value="NTF2_dom"/>
</dbReference>
<dbReference type="RefSeq" id="XP_062656091.1">
    <property type="nucleotide sequence ID" value="XM_062804549.1"/>
</dbReference>
<evidence type="ECO:0000256" key="4">
    <source>
        <dbReference type="RuleBase" id="RU369002"/>
    </source>
</evidence>
<reference evidence="6" key="1">
    <citation type="journal article" date="2023" name="Mol. Phylogenet. Evol.">
        <title>Genome-scale phylogeny and comparative genomics of the fungal order Sordariales.</title>
        <authorList>
            <person name="Hensen N."/>
            <person name="Bonometti L."/>
            <person name="Westerberg I."/>
            <person name="Brannstrom I.O."/>
            <person name="Guillou S."/>
            <person name="Cros-Aarteil S."/>
            <person name="Calhoun S."/>
            <person name="Haridas S."/>
            <person name="Kuo A."/>
            <person name="Mondo S."/>
            <person name="Pangilinan J."/>
            <person name="Riley R."/>
            <person name="LaButti K."/>
            <person name="Andreopoulos B."/>
            <person name="Lipzen A."/>
            <person name="Chen C."/>
            <person name="Yan M."/>
            <person name="Daum C."/>
            <person name="Ng V."/>
            <person name="Clum A."/>
            <person name="Steindorff A."/>
            <person name="Ohm R.A."/>
            <person name="Martin F."/>
            <person name="Silar P."/>
            <person name="Natvig D.O."/>
            <person name="Lalanne C."/>
            <person name="Gautier V."/>
            <person name="Ament-Velasquez S.L."/>
            <person name="Kruys A."/>
            <person name="Hutchinson M.I."/>
            <person name="Powell A.J."/>
            <person name="Barry K."/>
            <person name="Miller A.N."/>
            <person name="Grigoriev I.V."/>
            <person name="Debuchy R."/>
            <person name="Gladieux P."/>
            <person name="Hiltunen Thoren M."/>
            <person name="Johannesson H."/>
        </authorList>
    </citation>
    <scope>NUCLEOTIDE SEQUENCE</scope>
    <source>
        <strain evidence="6">CBS 168.71</strain>
    </source>
</reference>
<comment type="function">
    <text evidence="3">Facilitates protein transport into the nucleus. Could be part of a multicomponent system of cytosolic factors that assemble at the pore complex during nuclear import.</text>
</comment>
<reference evidence="6" key="2">
    <citation type="submission" date="2023-06" db="EMBL/GenBank/DDBJ databases">
        <authorList>
            <consortium name="Lawrence Berkeley National Laboratory"/>
            <person name="Haridas S."/>
            <person name="Hensen N."/>
            <person name="Bonometti L."/>
            <person name="Westerberg I."/>
            <person name="Brannstrom I.O."/>
            <person name="Guillou S."/>
            <person name="Cros-Aarteil S."/>
            <person name="Calhoun S."/>
            <person name="Kuo A."/>
            <person name="Mondo S."/>
            <person name="Pangilinan J."/>
            <person name="Riley R."/>
            <person name="Labutti K."/>
            <person name="Andreopoulos B."/>
            <person name="Lipzen A."/>
            <person name="Chen C."/>
            <person name="Yanf M."/>
            <person name="Daum C."/>
            <person name="Ng V."/>
            <person name="Clum A."/>
            <person name="Steindorff A."/>
            <person name="Ohm R."/>
            <person name="Martin F."/>
            <person name="Silar P."/>
            <person name="Natvig D."/>
            <person name="Lalanne C."/>
            <person name="Gautier V."/>
            <person name="Ament-Velasquez S.L."/>
            <person name="Kruys A."/>
            <person name="Hutchinson M.I."/>
            <person name="Powell A.J."/>
            <person name="Barry K."/>
            <person name="Miller A.N."/>
            <person name="Grigoriev I.V."/>
            <person name="Debuchy R."/>
            <person name="Gladieux P."/>
            <person name="Thoren M.H."/>
            <person name="Johannesson H."/>
        </authorList>
    </citation>
    <scope>NUCLEOTIDE SEQUENCE</scope>
    <source>
        <strain evidence="6">CBS 168.71</strain>
    </source>
</reference>
<name>A0AAE0LPG4_9PEZI</name>
<accession>A0AAE0LPG4</accession>
<dbReference type="SUPFAM" id="SSF54427">
    <property type="entry name" value="NTF2-like"/>
    <property type="match status" value="1"/>
</dbReference>
<keyword evidence="4" id="KW-0813">Transport</keyword>
<dbReference type="Proteomes" id="UP001278766">
    <property type="component" value="Unassembled WGS sequence"/>
</dbReference>
<evidence type="ECO:0000256" key="2">
    <source>
        <dbReference type="ARBA" id="ARBA00026247"/>
    </source>
</evidence>
<dbReference type="Pfam" id="PF02136">
    <property type="entry name" value="NTF2"/>
    <property type="match status" value="1"/>
</dbReference>
<dbReference type="FunFam" id="3.10.450.50:FF:000005">
    <property type="entry name" value="Nuclear transport factor 2"/>
    <property type="match status" value="1"/>
</dbReference>
<protein>
    <recommendedName>
        <fullName evidence="2 4">Nuclear transport factor 2</fullName>
        <shortName evidence="4">NTF-2</shortName>
    </recommendedName>
</protein>
<gene>
    <name evidence="6" type="ORF">B0H64DRAFT_407104</name>
</gene>